<organism evidence="1 2">
    <name type="scientific">Thioalkalivibrio denitrificans</name>
    <dbReference type="NCBI Taxonomy" id="108003"/>
    <lineage>
        <taxon>Bacteria</taxon>
        <taxon>Pseudomonadati</taxon>
        <taxon>Pseudomonadota</taxon>
        <taxon>Gammaproteobacteria</taxon>
        <taxon>Chromatiales</taxon>
        <taxon>Ectothiorhodospiraceae</taxon>
        <taxon>Thioalkalivibrio</taxon>
    </lineage>
</organism>
<name>A0A1V3NNM7_9GAMM</name>
<dbReference type="Proteomes" id="UP000189462">
    <property type="component" value="Unassembled WGS sequence"/>
</dbReference>
<dbReference type="RefSeq" id="WP_077277989.1">
    <property type="nucleotide sequence ID" value="NZ_MVBK01000027.1"/>
</dbReference>
<protein>
    <submittedName>
        <fullName evidence="1">Uncharacterized protein</fullName>
    </submittedName>
</protein>
<evidence type="ECO:0000313" key="2">
    <source>
        <dbReference type="Proteomes" id="UP000189462"/>
    </source>
</evidence>
<dbReference type="EMBL" id="MVBK01000027">
    <property type="protein sequence ID" value="OOG26468.1"/>
    <property type="molecule type" value="Genomic_DNA"/>
</dbReference>
<sequence>MLTDREKRDARIVLAYFFGQEAADWPVNDRVIEKLGEMLMRENTCSAAMNLVPRPGLVDKDYIKRQLSGIARRILAGDHAYHICKQAVSYGWKRRIQLASQGL</sequence>
<dbReference type="OrthoDB" id="6368187at2"/>
<evidence type="ECO:0000313" key="1">
    <source>
        <dbReference type="EMBL" id="OOG26468.1"/>
    </source>
</evidence>
<proteinExistence type="predicted"/>
<gene>
    <name evidence="1" type="ORF">B1C78_04730</name>
</gene>
<comment type="caution">
    <text evidence="1">The sequence shown here is derived from an EMBL/GenBank/DDBJ whole genome shotgun (WGS) entry which is preliminary data.</text>
</comment>
<keyword evidence="2" id="KW-1185">Reference proteome</keyword>
<accession>A0A1V3NNM7</accession>
<reference evidence="1 2" key="1">
    <citation type="submission" date="2017-02" db="EMBL/GenBank/DDBJ databases">
        <title>Genomic diversity within the haloalkaliphilic genus Thioalkalivibrio.</title>
        <authorList>
            <person name="Ahn A.-C."/>
            <person name="Meier-Kolthoff J."/>
            <person name="Overmars L."/>
            <person name="Richter M."/>
            <person name="Woyke T."/>
            <person name="Sorokin D.Y."/>
            <person name="Muyzer G."/>
        </authorList>
    </citation>
    <scope>NUCLEOTIDE SEQUENCE [LARGE SCALE GENOMIC DNA]</scope>
    <source>
        <strain evidence="1 2">ALJD</strain>
    </source>
</reference>
<dbReference type="AlphaFoldDB" id="A0A1V3NNM7"/>
<dbReference type="STRING" id="108003.B1C78_04730"/>